<keyword evidence="3" id="KW-0804">Transcription</keyword>
<dbReference type="InterPro" id="IPR035418">
    <property type="entry name" value="AraC-bd_2"/>
</dbReference>
<evidence type="ECO:0000256" key="3">
    <source>
        <dbReference type="ARBA" id="ARBA00023163"/>
    </source>
</evidence>
<dbReference type="PROSITE" id="PS01124">
    <property type="entry name" value="HTH_ARAC_FAMILY_2"/>
    <property type="match status" value="1"/>
</dbReference>
<accession>A0A917ZB33</accession>
<name>A0A917ZB33_9ACTN</name>
<keyword evidence="6" id="KW-1185">Reference proteome</keyword>
<dbReference type="InterPro" id="IPR050204">
    <property type="entry name" value="AraC_XylS_family_regulators"/>
</dbReference>
<evidence type="ECO:0000313" key="5">
    <source>
        <dbReference type="EMBL" id="GGO79840.1"/>
    </source>
</evidence>
<dbReference type="Proteomes" id="UP000641932">
    <property type="component" value="Unassembled WGS sequence"/>
</dbReference>
<dbReference type="GO" id="GO:0043565">
    <property type="term" value="F:sequence-specific DNA binding"/>
    <property type="evidence" value="ECO:0007669"/>
    <property type="project" value="InterPro"/>
</dbReference>
<evidence type="ECO:0000313" key="6">
    <source>
        <dbReference type="Proteomes" id="UP000641932"/>
    </source>
</evidence>
<dbReference type="PANTHER" id="PTHR46796">
    <property type="entry name" value="HTH-TYPE TRANSCRIPTIONAL ACTIVATOR RHAS-RELATED"/>
    <property type="match status" value="1"/>
</dbReference>
<evidence type="ECO:0000256" key="2">
    <source>
        <dbReference type="ARBA" id="ARBA00023125"/>
    </source>
</evidence>
<dbReference type="Pfam" id="PF12833">
    <property type="entry name" value="HTH_18"/>
    <property type="match status" value="1"/>
</dbReference>
<comment type="caution">
    <text evidence="5">The sequence shown here is derived from an EMBL/GenBank/DDBJ whole genome shotgun (WGS) entry which is preliminary data.</text>
</comment>
<reference evidence="5" key="1">
    <citation type="journal article" date="2014" name="Int. J. Syst. Evol. Microbiol.">
        <title>Complete genome sequence of Corynebacterium casei LMG S-19264T (=DSM 44701T), isolated from a smear-ripened cheese.</title>
        <authorList>
            <consortium name="US DOE Joint Genome Institute (JGI-PGF)"/>
            <person name="Walter F."/>
            <person name="Albersmeier A."/>
            <person name="Kalinowski J."/>
            <person name="Ruckert C."/>
        </authorList>
    </citation>
    <scope>NUCLEOTIDE SEQUENCE</scope>
    <source>
        <strain evidence="5">CGMCC 4.7201</strain>
    </source>
</reference>
<dbReference type="RefSeq" id="WP_189129356.1">
    <property type="nucleotide sequence ID" value="NZ_BMMS01000001.1"/>
</dbReference>
<dbReference type="SMART" id="SM00342">
    <property type="entry name" value="HTH_ARAC"/>
    <property type="match status" value="1"/>
</dbReference>
<sequence>MSEHPCEGPTGKSGLRTLVDSGDLDETREIISSAYSPYELRCLRDPDRFSAWYAEGGFPGVTVSGLSYGAETLVAPEPLGSYLLVCRLTEGRVRVISPGREERDIEAGEFYVLDPYRSFQVHWQPGARMVTIRLARDLVERAAADALGMENAVRTRFTLGPAVSPAADRSWARMSDMLQREVAEGGVAMSNPLVARSMSEAAAATLVGTHRLITDGVDPQRTGIVGHAAVRRAVMFMEDNADQPLTVGDIAAAARVGPRALQEAFRRHLETTPLGYLRDIRLVRAHAELCAADGDTGVNVTTVAYRWGFSNLGRFAALYRRRFGHSPSRTLRS</sequence>
<proteinExistence type="predicted"/>
<dbReference type="EMBL" id="BMMS01000001">
    <property type="protein sequence ID" value="GGO79840.1"/>
    <property type="molecule type" value="Genomic_DNA"/>
</dbReference>
<keyword evidence="2" id="KW-0238">DNA-binding</keyword>
<dbReference type="Gene3D" id="1.10.10.60">
    <property type="entry name" value="Homeodomain-like"/>
    <property type="match status" value="1"/>
</dbReference>
<feature type="domain" description="HTH araC/xylS-type" evidence="4">
    <location>
        <begin position="231"/>
        <end position="333"/>
    </location>
</feature>
<gene>
    <name evidence="5" type="ORF">GCM10012280_00300</name>
</gene>
<organism evidence="5 6">
    <name type="scientific">Wenjunlia tyrosinilytica</name>
    <dbReference type="NCBI Taxonomy" id="1544741"/>
    <lineage>
        <taxon>Bacteria</taxon>
        <taxon>Bacillati</taxon>
        <taxon>Actinomycetota</taxon>
        <taxon>Actinomycetes</taxon>
        <taxon>Kitasatosporales</taxon>
        <taxon>Streptomycetaceae</taxon>
        <taxon>Wenjunlia</taxon>
    </lineage>
</organism>
<evidence type="ECO:0000259" key="4">
    <source>
        <dbReference type="PROSITE" id="PS01124"/>
    </source>
</evidence>
<reference evidence="5" key="2">
    <citation type="submission" date="2020-09" db="EMBL/GenBank/DDBJ databases">
        <authorList>
            <person name="Sun Q."/>
            <person name="Zhou Y."/>
        </authorList>
    </citation>
    <scope>NUCLEOTIDE SEQUENCE</scope>
    <source>
        <strain evidence="5">CGMCC 4.7201</strain>
    </source>
</reference>
<dbReference type="SUPFAM" id="SSF46689">
    <property type="entry name" value="Homeodomain-like"/>
    <property type="match status" value="2"/>
</dbReference>
<dbReference type="PANTHER" id="PTHR46796:SF12">
    <property type="entry name" value="HTH-TYPE DNA-BINDING TRANSCRIPTIONAL ACTIVATOR EUTR"/>
    <property type="match status" value="1"/>
</dbReference>
<dbReference type="Pfam" id="PF14525">
    <property type="entry name" value="AraC_binding_2"/>
    <property type="match status" value="1"/>
</dbReference>
<protein>
    <submittedName>
        <fullName evidence="5">AraC family transcriptional regulator</fullName>
    </submittedName>
</protein>
<dbReference type="InterPro" id="IPR009057">
    <property type="entry name" value="Homeodomain-like_sf"/>
</dbReference>
<dbReference type="GO" id="GO:0003700">
    <property type="term" value="F:DNA-binding transcription factor activity"/>
    <property type="evidence" value="ECO:0007669"/>
    <property type="project" value="InterPro"/>
</dbReference>
<dbReference type="AlphaFoldDB" id="A0A917ZB33"/>
<dbReference type="InterPro" id="IPR018060">
    <property type="entry name" value="HTH_AraC"/>
</dbReference>
<keyword evidence="1" id="KW-0805">Transcription regulation</keyword>
<evidence type="ECO:0000256" key="1">
    <source>
        <dbReference type="ARBA" id="ARBA00023015"/>
    </source>
</evidence>